<feature type="binding site" description="in other chain" evidence="12 15">
    <location>
        <position position="312"/>
    </location>
    <ligand>
        <name>K(+)</name>
        <dbReference type="ChEBI" id="CHEBI:29103"/>
        <note>ligand shared between two tetrameric partners</note>
    </ligand>
</feature>
<feature type="binding site" description="in other chain" evidence="12 15">
    <location>
        <position position="315"/>
    </location>
    <ligand>
        <name>K(+)</name>
        <dbReference type="ChEBI" id="CHEBI:29103"/>
        <note>ligand shared between two tetrameric partners</note>
    </ligand>
</feature>
<comment type="activity regulation">
    <text evidence="12">Mycophenolic acid (MPA) is a non-competitive inhibitor that prevents formation of the closed enzyme conformation by binding to the same site as the amobile flap. In contrast, mizoribine monophosphate (MZP) is a competitive inhibitor that induces the closed conformation. MPA is a potent inhibitor of mammalian IMPDHs but a poor inhibitor of the bacterial enzymes. MZP is a more potent inhibitor of bacterial IMPDH.</text>
</comment>
<dbReference type="VEuPathDB" id="PiroplasmaDB:BEWA_050750"/>
<proteinExistence type="inferred from homology"/>
<evidence type="ECO:0000256" key="18">
    <source>
        <dbReference type="RuleBase" id="RU003928"/>
    </source>
</evidence>
<dbReference type="GO" id="GO:0000166">
    <property type="term" value="F:nucleotide binding"/>
    <property type="evidence" value="ECO:0007669"/>
    <property type="project" value="UniProtKB-UniRule"/>
</dbReference>
<comment type="cofactor">
    <cofactor evidence="1 12">
        <name>K(+)</name>
        <dbReference type="ChEBI" id="CHEBI:29103"/>
    </cofactor>
</comment>
<dbReference type="CDD" id="cd00381">
    <property type="entry name" value="IMPDH"/>
    <property type="match status" value="1"/>
</dbReference>
<comment type="subunit">
    <text evidence="12">Homotetramer.</text>
</comment>
<keyword evidence="21" id="KW-1185">Reference proteome</keyword>
<evidence type="ECO:0000256" key="13">
    <source>
        <dbReference type="PIRSR" id="PIRSR000130-1"/>
    </source>
</evidence>
<dbReference type="GO" id="GO:0006177">
    <property type="term" value="P:GMP biosynthetic process"/>
    <property type="evidence" value="ECO:0007669"/>
    <property type="project" value="UniProtKB-UniRule"/>
</dbReference>
<keyword evidence="8 12" id="KW-0520">NAD</keyword>
<dbReference type="SUPFAM" id="SSF54631">
    <property type="entry name" value="CBS-domain pair"/>
    <property type="match status" value="1"/>
</dbReference>
<evidence type="ECO:0000313" key="21">
    <source>
        <dbReference type="Proteomes" id="UP000031512"/>
    </source>
</evidence>
<dbReference type="NCBIfam" id="TIGR01302">
    <property type="entry name" value="IMP_dehydrog"/>
    <property type="match status" value="1"/>
</dbReference>
<dbReference type="InterPro" id="IPR001093">
    <property type="entry name" value="IMP_DH_GMPRt"/>
</dbReference>
<evidence type="ECO:0000256" key="3">
    <source>
        <dbReference type="ARBA" id="ARBA00022723"/>
    </source>
</evidence>
<comment type="pathway">
    <text evidence="12 18">Purine metabolism; XMP biosynthesis via de novo pathway; XMP from IMP: step 1/1.</text>
</comment>
<feature type="active site" description="Thioimidate intermediate" evidence="12 13">
    <location>
        <position position="315"/>
    </location>
</feature>
<feature type="binding site" evidence="12">
    <location>
        <begin position="373"/>
        <end position="374"/>
    </location>
    <ligand>
        <name>IMP</name>
        <dbReference type="ChEBI" id="CHEBI:58053"/>
    </ligand>
</feature>
<feature type="binding site" description="in other chain" evidence="12 15">
    <location>
        <position position="310"/>
    </location>
    <ligand>
        <name>K(+)</name>
        <dbReference type="ChEBI" id="CHEBI:29103"/>
        <note>ligand shared between two tetrameric partners</note>
    </ligand>
</feature>
<dbReference type="GeneID" id="15804092"/>
<keyword evidence="7 12" id="KW-0560">Oxidoreductase</keyword>
<accession>L1LAX3</accession>
<dbReference type="PROSITE" id="PS00487">
    <property type="entry name" value="IMP_DH_GMP_RED"/>
    <property type="match status" value="1"/>
</dbReference>
<feature type="binding site" evidence="12 14">
    <location>
        <begin position="258"/>
        <end position="260"/>
    </location>
    <ligand>
        <name>NAD(+)</name>
        <dbReference type="ChEBI" id="CHEBI:57540"/>
    </ligand>
</feature>
<dbReference type="HAMAP" id="MF_01964">
    <property type="entry name" value="IMPDH"/>
    <property type="match status" value="1"/>
</dbReference>
<dbReference type="SUPFAM" id="SSF51412">
    <property type="entry name" value="Inosine monophosphate dehydrogenase (IMPDH)"/>
    <property type="match status" value="1"/>
</dbReference>
<evidence type="ECO:0000259" key="19">
    <source>
        <dbReference type="PROSITE" id="PS51371"/>
    </source>
</evidence>
<name>L1LAX3_THEEQ</name>
<dbReference type="InterPro" id="IPR005990">
    <property type="entry name" value="IMP_DH"/>
</dbReference>
<dbReference type="PANTHER" id="PTHR11911">
    <property type="entry name" value="INOSINE-5-MONOPHOSPHATE DEHYDROGENASE RELATED"/>
    <property type="match status" value="1"/>
</dbReference>
<comment type="caution">
    <text evidence="12">Lacks conserved residue(s) required for the propagation of feature annotation.</text>
</comment>
<evidence type="ECO:0000256" key="12">
    <source>
        <dbReference type="HAMAP-Rule" id="MF_03156"/>
    </source>
</evidence>
<evidence type="ECO:0000256" key="17">
    <source>
        <dbReference type="RuleBase" id="RU003927"/>
    </source>
</evidence>
<dbReference type="EC" id="1.1.1.205" evidence="12 18"/>
<evidence type="ECO:0000256" key="16">
    <source>
        <dbReference type="PROSITE-ProRule" id="PRU00703"/>
    </source>
</evidence>
<dbReference type="OrthoDB" id="418595at2759"/>
<dbReference type="STRING" id="1537102.L1LAX3"/>
<comment type="similarity">
    <text evidence="2 12 17">Belongs to the IMPDH/GMPR family.</text>
</comment>
<evidence type="ECO:0000256" key="7">
    <source>
        <dbReference type="ARBA" id="ARBA00023002"/>
    </source>
</evidence>
<dbReference type="PANTHER" id="PTHR11911:SF111">
    <property type="entry name" value="INOSINE-5'-MONOPHOSPHATE DEHYDROGENASE"/>
    <property type="match status" value="1"/>
</dbReference>
<dbReference type="AlphaFoldDB" id="L1LAX3"/>
<evidence type="ECO:0000256" key="11">
    <source>
        <dbReference type="ARBA" id="ARBA00056556"/>
    </source>
</evidence>
<evidence type="ECO:0000313" key="20">
    <source>
        <dbReference type="EMBL" id="EKX72607.1"/>
    </source>
</evidence>
<dbReference type="RefSeq" id="XP_004832059.1">
    <property type="nucleotide sequence ID" value="XM_004832002.1"/>
</dbReference>
<dbReference type="KEGG" id="beq:BEWA_050750"/>
<dbReference type="EMBL" id="ACOU01000007">
    <property type="protein sequence ID" value="EKX72607.1"/>
    <property type="molecule type" value="Genomic_DNA"/>
</dbReference>
<evidence type="ECO:0000256" key="10">
    <source>
        <dbReference type="ARBA" id="ARBA00048028"/>
    </source>
</evidence>
<dbReference type="InterPro" id="IPR013785">
    <property type="entry name" value="Aldolase_TIM"/>
</dbReference>
<feature type="binding site" evidence="12">
    <location>
        <begin position="350"/>
        <end position="352"/>
    </location>
    <ligand>
        <name>IMP</name>
        <dbReference type="ChEBI" id="CHEBI:58053"/>
    </ligand>
</feature>
<dbReference type="InterPro" id="IPR015875">
    <property type="entry name" value="IMP_DH/GMP_Rdtase_CS"/>
</dbReference>
<dbReference type="Pfam" id="PF00571">
    <property type="entry name" value="CBS"/>
    <property type="match status" value="1"/>
</dbReference>
<dbReference type="eggNOG" id="KOG2550">
    <property type="taxonomic scope" value="Eukaryota"/>
</dbReference>
<dbReference type="InterPro" id="IPR000644">
    <property type="entry name" value="CBS_dom"/>
</dbReference>
<evidence type="ECO:0000256" key="8">
    <source>
        <dbReference type="ARBA" id="ARBA00023027"/>
    </source>
</evidence>
<dbReference type="InterPro" id="IPR046342">
    <property type="entry name" value="CBS_dom_sf"/>
</dbReference>
<dbReference type="CDD" id="cd04601">
    <property type="entry name" value="CBS_pair_IMPDH"/>
    <property type="match status" value="1"/>
</dbReference>
<keyword evidence="6 12" id="KW-0630">Potassium</keyword>
<dbReference type="GO" id="GO:0046872">
    <property type="term" value="F:metal ion binding"/>
    <property type="evidence" value="ECO:0007669"/>
    <property type="project" value="UniProtKB-UniRule"/>
</dbReference>
<evidence type="ECO:0000256" key="14">
    <source>
        <dbReference type="PIRSR" id="PIRSR000130-3"/>
    </source>
</evidence>
<evidence type="ECO:0000256" key="5">
    <source>
        <dbReference type="ARBA" id="ARBA00022755"/>
    </source>
</evidence>
<dbReference type="Proteomes" id="UP000031512">
    <property type="component" value="Unassembled WGS sequence"/>
</dbReference>
<dbReference type="GO" id="GO:0006183">
    <property type="term" value="P:GTP biosynthetic process"/>
    <property type="evidence" value="ECO:0007669"/>
    <property type="project" value="TreeGrafter"/>
</dbReference>
<feature type="binding site" evidence="12">
    <location>
        <position position="432"/>
    </location>
    <ligand>
        <name>IMP</name>
        <dbReference type="ChEBI" id="CHEBI:58053"/>
    </ligand>
</feature>
<dbReference type="GO" id="GO:0005737">
    <property type="term" value="C:cytoplasm"/>
    <property type="evidence" value="ECO:0007669"/>
    <property type="project" value="UniProtKB-SubCell"/>
</dbReference>
<keyword evidence="12" id="KW-0963">Cytoplasm</keyword>
<dbReference type="GO" id="GO:0003938">
    <property type="term" value="F:IMP dehydrogenase activity"/>
    <property type="evidence" value="ECO:0007669"/>
    <property type="project" value="UniProtKB-UniRule"/>
</dbReference>
<dbReference type="FunFam" id="3.20.20.70:FF:000086">
    <property type="entry name" value="IMP dehydrogenase, putative"/>
    <property type="match status" value="1"/>
</dbReference>
<dbReference type="PROSITE" id="PS51371">
    <property type="entry name" value="CBS"/>
    <property type="match status" value="2"/>
</dbReference>
<dbReference type="Pfam" id="PF00478">
    <property type="entry name" value="IMPDH"/>
    <property type="match status" value="1"/>
</dbReference>
<dbReference type="SMART" id="SM00116">
    <property type="entry name" value="CBS"/>
    <property type="match status" value="2"/>
</dbReference>
<evidence type="ECO:0000256" key="15">
    <source>
        <dbReference type="PIRSR" id="PIRSR000130-4"/>
    </source>
</evidence>
<sequence>MADGYTVAQLFDSTTEAYTYDDIIILPGYISGPKSEINLTSNLTKNIKLRIPIVSSPMDTVTESKMATAMALLGGIGIIHNNLPLERAIEEIRAVKRFENGFVMKPHCLKPTDTVADWIEIRDRLGYHSVPITVDGHSGSKLLGIVTNTDIYFVESKDTPMSEVMTTDMIVGDKSLTLEGANGLLFKSKRGILPIVNDAYELVSMVTRSDYYKNKLYPDASKDENSQLMVGAAISTMPGALERAAKLLEAKADLLVIDSSQGNSIYQIDLLKQLKSAYPNVEVVAGNVVTGSQAKNLLNAGADALKVGMGSGSICTTQNVCGVGRSQATAVYYVSRYAMEYGNGVPIIADGGIKHSGDIMKALSLGASTIMGGNILAGTKEAPGDYYVNNGLRMKSYRGMGSLDAVLYSKKILGGEGSISRYNMDSNNVVSQGVSGLLTDKGSVNNIVPALVEGVKHGMQNCGYKTIPELHRALYSGELRVEHRSTNSLIEGNVSKTISNIK</sequence>
<gene>
    <name evidence="20" type="ORF">BEWA_050750</name>
</gene>
<evidence type="ECO:0000256" key="9">
    <source>
        <dbReference type="ARBA" id="ARBA00023122"/>
    </source>
</evidence>
<comment type="function">
    <text evidence="11 12">Catalyzes the conversion of inosine 5'-phosphate (IMP) to xanthosine 5'-phosphate (XMP), the first committed and rate-limiting step in the de novo synthesis of guanine nucleotides, and therefore plays an important role in the regulation of cell growth.</text>
</comment>
<keyword evidence="3 12" id="KW-0479">Metal-binding</keyword>
<dbReference type="UniPathway" id="UPA00601">
    <property type="reaction ID" value="UER00295"/>
</dbReference>
<evidence type="ECO:0000256" key="6">
    <source>
        <dbReference type="ARBA" id="ARBA00022958"/>
    </source>
</evidence>
<feature type="binding site" evidence="12 14">
    <location>
        <begin position="308"/>
        <end position="310"/>
    </location>
    <ligand>
        <name>NAD(+)</name>
        <dbReference type="ChEBI" id="CHEBI:57540"/>
    </ligand>
</feature>
<evidence type="ECO:0000256" key="1">
    <source>
        <dbReference type="ARBA" id="ARBA00001958"/>
    </source>
</evidence>
<keyword evidence="4 12" id="KW-0332">GMP biosynthesis</keyword>
<keyword evidence="5 12" id="KW-0658">Purine biosynthesis</keyword>
<comment type="caution">
    <text evidence="20">The sequence shown here is derived from an EMBL/GenBank/DDBJ whole genome shotgun (WGS) entry which is preliminary data.</text>
</comment>
<comment type="catalytic activity">
    <reaction evidence="10 12 18">
        <text>IMP + NAD(+) + H2O = XMP + NADH + H(+)</text>
        <dbReference type="Rhea" id="RHEA:11708"/>
        <dbReference type="ChEBI" id="CHEBI:15377"/>
        <dbReference type="ChEBI" id="CHEBI:15378"/>
        <dbReference type="ChEBI" id="CHEBI:57464"/>
        <dbReference type="ChEBI" id="CHEBI:57540"/>
        <dbReference type="ChEBI" id="CHEBI:57945"/>
        <dbReference type="ChEBI" id="CHEBI:58053"/>
        <dbReference type="EC" id="1.1.1.205"/>
    </reaction>
</comment>
<feature type="binding site" evidence="12">
    <location>
        <position position="313"/>
    </location>
    <ligand>
        <name>IMP</name>
        <dbReference type="ChEBI" id="CHEBI:58053"/>
    </ligand>
</feature>
<feature type="binding site" evidence="12">
    <location>
        <begin position="397"/>
        <end position="401"/>
    </location>
    <ligand>
        <name>IMP</name>
        <dbReference type="ChEBI" id="CHEBI:58053"/>
    </ligand>
</feature>
<protein>
    <recommendedName>
        <fullName evidence="12 18">Inosine-5'-monophosphate dehydrogenase</fullName>
        <shortName evidence="12">IMP dehydrogenase</shortName>
        <shortName evidence="12">IMPD</shortName>
        <shortName evidence="12">IMPDH</shortName>
        <ecNumber evidence="12 18">1.1.1.205</ecNumber>
    </recommendedName>
</protein>
<dbReference type="Gene3D" id="3.20.20.70">
    <property type="entry name" value="Aldolase class I"/>
    <property type="match status" value="1"/>
</dbReference>
<feature type="active site" description="Proton acceptor" evidence="12 13">
    <location>
        <position position="421"/>
    </location>
</feature>
<reference evidence="20 21" key="1">
    <citation type="journal article" date="2012" name="BMC Genomics">
        <title>Comparative genomic analysis and phylogenetic position of Theileria equi.</title>
        <authorList>
            <person name="Kappmeyer L.S."/>
            <person name="Thiagarajan M."/>
            <person name="Herndon D.R."/>
            <person name="Ramsay J.D."/>
            <person name="Caler E."/>
            <person name="Djikeng A."/>
            <person name="Gillespie J.J."/>
            <person name="Lau A.O."/>
            <person name="Roalson E.H."/>
            <person name="Silva J.C."/>
            <person name="Silva M.G."/>
            <person name="Suarez C.E."/>
            <person name="Ueti M.W."/>
            <person name="Nene V.M."/>
            <person name="Mealey R.H."/>
            <person name="Knowles D.P."/>
            <person name="Brayton K.A."/>
        </authorList>
    </citation>
    <scope>NUCLEOTIDE SEQUENCE [LARGE SCALE GENOMIC DNA]</scope>
    <source>
        <strain evidence="20 21">WA</strain>
    </source>
</reference>
<evidence type="ECO:0000256" key="2">
    <source>
        <dbReference type="ARBA" id="ARBA00005502"/>
    </source>
</evidence>
<keyword evidence="9 16" id="KW-0129">CBS domain</keyword>
<dbReference type="PIRSF" id="PIRSF000130">
    <property type="entry name" value="IMPDH"/>
    <property type="match status" value="1"/>
</dbReference>
<feature type="domain" description="CBS" evidence="19">
    <location>
        <begin position="102"/>
        <end position="161"/>
    </location>
</feature>
<evidence type="ECO:0000256" key="4">
    <source>
        <dbReference type="ARBA" id="ARBA00022749"/>
    </source>
</evidence>
<dbReference type="SMART" id="SM01240">
    <property type="entry name" value="IMPDH"/>
    <property type="match status" value="1"/>
</dbReference>
<organism evidence="20 21">
    <name type="scientific">Theileria equi strain WA</name>
    <dbReference type="NCBI Taxonomy" id="1537102"/>
    <lineage>
        <taxon>Eukaryota</taxon>
        <taxon>Sar</taxon>
        <taxon>Alveolata</taxon>
        <taxon>Apicomplexa</taxon>
        <taxon>Aconoidasida</taxon>
        <taxon>Piroplasmida</taxon>
        <taxon>Theileriidae</taxon>
        <taxon>Theileria</taxon>
    </lineage>
</organism>
<comment type="subcellular location">
    <subcellularLocation>
        <location evidence="12">Cytoplasm</location>
    </subcellularLocation>
</comment>
<feature type="domain" description="CBS" evidence="19">
    <location>
        <begin position="165"/>
        <end position="221"/>
    </location>
</feature>